<dbReference type="RefSeq" id="WP_387397252.1">
    <property type="nucleotide sequence ID" value="NZ_JBIAMT010000004.1"/>
</dbReference>
<accession>A0ABW6P7H9</accession>
<name>A0ABW6P7H9_9NOCA</name>
<evidence type="ECO:0000313" key="1">
    <source>
        <dbReference type="EMBL" id="MFF0499114.1"/>
    </source>
</evidence>
<comment type="caution">
    <text evidence="1">The sequence shown here is derived from an EMBL/GenBank/DDBJ whole genome shotgun (WGS) entry which is preliminary data.</text>
</comment>
<dbReference type="EMBL" id="JBIAMT010000004">
    <property type="protein sequence ID" value="MFF0499114.1"/>
    <property type="molecule type" value="Genomic_DNA"/>
</dbReference>
<dbReference type="Proteomes" id="UP001601442">
    <property type="component" value="Unassembled WGS sequence"/>
</dbReference>
<reference evidence="1 2" key="1">
    <citation type="submission" date="2024-10" db="EMBL/GenBank/DDBJ databases">
        <title>The Natural Products Discovery Center: Release of the First 8490 Sequenced Strains for Exploring Actinobacteria Biosynthetic Diversity.</title>
        <authorList>
            <person name="Kalkreuter E."/>
            <person name="Kautsar S.A."/>
            <person name="Yang D."/>
            <person name="Bader C.D."/>
            <person name="Teijaro C.N."/>
            <person name="Fluegel L."/>
            <person name="Davis C.M."/>
            <person name="Simpson J.R."/>
            <person name="Lauterbach L."/>
            <person name="Steele A.D."/>
            <person name="Gui C."/>
            <person name="Meng S."/>
            <person name="Li G."/>
            <person name="Viehrig K."/>
            <person name="Ye F."/>
            <person name="Su P."/>
            <person name="Kiefer A.F."/>
            <person name="Nichols A."/>
            <person name="Cepeda A.J."/>
            <person name="Yan W."/>
            <person name="Fan B."/>
            <person name="Jiang Y."/>
            <person name="Adhikari A."/>
            <person name="Zheng C.-J."/>
            <person name="Schuster L."/>
            <person name="Cowan T.M."/>
            <person name="Smanski M.J."/>
            <person name="Chevrette M.G."/>
            <person name="De Carvalho L.P.S."/>
            <person name="Shen B."/>
        </authorList>
    </citation>
    <scope>NUCLEOTIDE SEQUENCE [LARGE SCALE GENOMIC DNA]</scope>
    <source>
        <strain evidence="1 2">NPDC004119</strain>
    </source>
</reference>
<organism evidence="1 2">
    <name type="scientific">Nocardia aobensis</name>
    <dbReference type="NCBI Taxonomy" id="257277"/>
    <lineage>
        <taxon>Bacteria</taxon>
        <taxon>Bacillati</taxon>
        <taxon>Actinomycetota</taxon>
        <taxon>Actinomycetes</taxon>
        <taxon>Mycobacteriales</taxon>
        <taxon>Nocardiaceae</taxon>
        <taxon>Nocardia</taxon>
    </lineage>
</organism>
<gene>
    <name evidence="1" type="ORF">ACFYU5_22115</name>
</gene>
<protein>
    <submittedName>
        <fullName evidence="1">Uncharacterized protein</fullName>
    </submittedName>
</protein>
<keyword evidence="2" id="KW-1185">Reference proteome</keyword>
<proteinExistence type="predicted"/>
<sequence length="109" mass="12158">MSIYAIGFLRHDVSGAHLLCDEVRIRSLACRLGYHLRTIVTFASRADDLGLRLRDLAEAHCADAVVVSGVAHFDDGAVPTKLLRIADVITVEPEYTYARIGWAQREHLR</sequence>
<evidence type="ECO:0000313" key="2">
    <source>
        <dbReference type="Proteomes" id="UP001601442"/>
    </source>
</evidence>